<dbReference type="InterPro" id="IPR009057">
    <property type="entry name" value="Homeodomain-like_sf"/>
</dbReference>
<dbReference type="InterPro" id="IPR025996">
    <property type="entry name" value="MT1864/Rv1816-like_C"/>
</dbReference>
<protein>
    <submittedName>
        <fullName evidence="6">TetR family transcriptional regulator</fullName>
    </submittedName>
</protein>
<dbReference type="Gene3D" id="1.10.357.10">
    <property type="entry name" value="Tetracycline Repressor, domain 2"/>
    <property type="match status" value="1"/>
</dbReference>
<dbReference type="Pfam" id="PF00440">
    <property type="entry name" value="TetR_N"/>
    <property type="match status" value="1"/>
</dbReference>
<proteinExistence type="predicted"/>
<dbReference type="InterPro" id="IPR001647">
    <property type="entry name" value="HTH_TetR"/>
</dbReference>
<dbReference type="AlphaFoldDB" id="A0A7J9UTG0"/>
<accession>A0A7J9UTG0</accession>
<dbReference type="PANTHER" id="PTHR30055">
    <property type="entry name" value="HTH-TYPE TRANSCRIPTIONAL REGULATOR RUTR"/>
    <property type="match status" value="1"/>
</dbReference>
<dbReference type="EMBL" id="WHPD01000977">
    <property type="protein sequence ID" value="MPV87906.1"/>
    <property type="molecule type" value="Genomic_DNA"/>
</dbReference>
<dbReference type="InterPro" id="IPR036271">
    <property type="entry name" value="Tet_transcr_reg_TetR-rel_C_sf"/>
</dbReference>
<evidence type="ECO:0000256" key="3">
    <source>
        <dbReference type="ARBA" id="ARBA00023163"/>
    </source>
</evidence>
<comment type="caution">
    <text evidence="6">The sequence shown here is derived from an EMBL/GenBank/DDBJ whole genome shotgun (WGS) entry which is preliminary data.</text>
</comment>
<dbReference type="InterPro" id="IPR050109">
    <property type="entry name" value="HTH-type_TetR-like_transc_reg"/>
</dbReference>
<evidence type="ECO:0000256" key="2">
    <source>
        <dbReference type="ARBA" id="ARBA00023125"/>
    </source>
</evidence>
<feature type="DNA-binding region" description="H-T-H motif" evidence="4">
    <location>
        <begin position="36"/>
        <end position="55"/>
    </location>
</feature>
<organism evidence="6 7">
    <name type="scientific">Georgenia ruanii</name>
    <dbReference type="NCBI Taxonomy" id="348442"/>
    <lineage>
        <taxon>Bacteria</taxon>
        <taxon>Bacillati</taxon>
        <taxon>Actinomycetota</taxon>
        <taxon>Actinomycetes</taxon>
        <taxon>Micrococcales</taxon>
        <taxon>Bogoriellaceae</taxon>
        <taxon>Georgenia</taxon>
    </lineage>
</organism>
<dbReference type="PANTHER" id="PTHR30055:SF234">
    <property type="entry name" value="HTH-TYPE TRANSCRIPTIONAL REGULATOR BETI"/>
    <property type="match status" value="1"/>
</dbReference>
<dbReference type="Pfam" id="PF13305">
    <property type="entry name" value="TetR_C_33"/>
    <property type="match status" value="1"/>
</dbReference>
<reference evidence="6 7" key="1">
    <citation type="submission" date="2019-10" db="EMBL/GenBank/DDBJ databases">
        <title>Georgenia wutianyii sp. nov. and Georgenia yuyongxinii sp. nov. isolated from plateau pika (Ochotona curzoniae) in the Qinghai-Tibet plateau of China.</title>
        <authorList>
            <person name="Tian Z."/>
        </authorList>
    </citation>
    <scope>NUCLEOTIDE SEQUENCE [LARGE SCALE GENOMIC DNA]</scope>
    <source>
        <strain evidence="6 7">JCM 15130</strain>
    </source>
</reference>
<gene>
    <name evidence="6" type="ORF">GB882_04450</name>
</gene>
<dbReference type="Proteomes" id="UP000429644">
    <property type="component" value="Unassembled WGS sequence"/>
</dbReference>
<keyword evidence="3" id="KW-0804">Transcription</keyword>
<dbReference type="GO" id="GO:0000976">
    <property type="term" value="F:transcription cis-regulatory region binding"/>
    <property type="evidence" value="ECO:0007669"/>
    <property type="project" value="TreeGrafter"/>
</dbReference>
<keyword evidence="2 4" id="KW-0238">DNA-binding</keyword>
<name>A0A7J9UTG0_9MICO</name>
<keyword evidence="1" id="KW-0805">Transcription regulation</keyword>
<sequence length="244" mass="26047">MAATPGVRERARRELVREITDVARRQLAELGAANLSVRAVTRELGMAPSAVYRYFPNRDALLTALIVDAYEGVGAAAAAAEEACPREDHAARWLAVFHGVREWALAHRHEYALVYGSPVPGYEAPPDTVAPATRVVFRLAGIAIEAARGPGLTPLPAPPLSETLRQDAAARAADAAATLPTDVSAGLREVDPAVVIAVVDAWTLLFGAVSFELFGHYHRTIEARADHLDHLARTSGRAVGIRGL</sequence>
<evidence type="ECO:0000256" key="4">
    <source>
        <dbReference type="PROSITE-ProRule" id="PRU00335"/>
    </source>
</evidence>
<dbReference type="OrthoDB" id="3210322at2"/>
<dbReference type="GO" id="GO:0003700">
    <property type="term" value="F:DNA-binding transcription factor activity"/>
    <property type="evidence" value="ECO:0007669"/>
    <property type="project" value="TreeGrafter"/>
</dbReference>
<keyword evidence="7" id="KW-1185">Reference proteome</keyword>
<dbReference type="SUPFAM" id="SSF46689">
    <property type="entry name" value="Homeodomain-like"/>
    <property type="match status" value="1"/>
</dbReference>
<evidence type="ECO:0000256" key="1">
    <source>
        <dbReference type="ARBA" id="ARBA00023015"/>
    </source>
</evidence>
<dbReference type="SUPFAM" id="SSF48498">
    <property type="entry name" value="Tetracyclin repressor-like, C-terminal domain"/>
    <property type="match status" value="1"/>
</dbReference>
<evidence type="ECO:0000259" key="5">
    <source>
        <dbReference type="PROSITE" id="PS50977"/>
    </source>
</evidence>
<feature type="domain" description="HTH tetR-type" evidence="5">
    <location>
        <begin position="13"/>
        <end position="73"/>
    </location>
</feature>
<dbReference type="PROSITE" id="PS50977">
    <property type="entry name" value="HTH_TETR_2"/>
    <property type="match status" value="1"/>
</dbReference>
<evidence type="ECO:0000313" key="6">
    <source>
        <dbReference type="EMBL" id="MPV87906.1"/>
    </source>
</evidence>
<dbReference type="RefSeq" id="WP_152230531.1">
    <property type="nucleotide sequence ID" value="NZ_BAAAOT010000002.1"/>
</dbReference>
<evidence type="ECO:0000313" key="7">
    <source>
        <dbReference type="Proteomes" id="UP000429644"/>
    </source>
</evidence>